<keyword evidence="9" id="KW-1185">Reference proteome</keyword>
<dbReference type="Gene3D" id="2.170.130.30">
    <property type="match status" value="1"/>
</dbReference>
<reference evidence="8" key="2">
    <citation type="submission" date="2025-08" db="UniProtKB">
        <authorList>
            <consortium name="Ensembl"/>
        </authorList>
    </citation>
    <scope>IDENTIFICATION</scope>
    <source>
        <strain evidence="8">breed Abyssinian</strain>
    </source>
</reference>
<keyword evidence="4" id="KW-0964">Secreted</keyword>
<name>A0ABI8AQE8_FELCA</name>
<keyword evidence="3" id="KW-0171">Cobalt transport</keyword>
<keyword evidence="3" id="KW-0406">Ion transport</keyword>
<feature type="domain" description="Transcobalamin-like C-terminal" evidence="7">
    <location>
        <begin position="551"/>
        <end position="627"/>
    </location>
</feature>
<evidence type="ECO:0000259" key="7">
    <source>
        <dbReference type="Pfam" id="PF14478"/>
    </source>
</evidence>
<dbReference type="InterPro" id="IPR051588">
    <property type="entry name" value="Cobalamin_Transport"/>
</dbReference>
<comment type="subcellular location">
    <subcellularLocation>
        <location evidence="1">Secreted</location>
    </subcellularLocation>
</comment>
<evidence type="ECO:0000256" key="3">
    <source>
        <dbReference type="ARBA" id="ARBA00022426"/>
    </source>
</evidence>
<dbReference type="Gene3D" id="1.50.10.20">
    <property type="match status" value="1"/>
</dbReference>
<protein>
    <recommendedName>
        <fullName evidence="7">Transcobalamin-like C-terminal domain-containing protein</fullName>
    </recommendedName>
</protein>
<evidence type="ECO:0000256" key="6">
    <source>
        <dbReference type="ARBA" id="ARBA00023285"/>
    </source>
</evidence>
<sequence length="629" mass="69917">MSYFWGLAVRQFECGRTNLNLTILLVCAELRCRSSVMEPSSIPGSPMYQRINPFLLNFPWSVQFPVYVRCSPSLFLARVKSTAFHNDLPVAPDEVFLGDRCPVTSVHPGFYEFRYHPKDCNIRIEVLPGKHILFVSEIIFRSKFSDLEASIPVACIVFHRPAPRGITTGNDANKQGGLKKRSGIANLYIGETVNRKGKGHYCLPLVPIQEVVGFGLLKNDGNKVSKNNYTDLNPLINTMINSKYTKGIQAANVLLSLRLGGILNQCQEQQLVQQVNLTVYYKASTLTSGQLALAILALGACKTPDETSIRYPNLVKNLRNKFKAEIKNMGKHNGNPLTNYYQLSLDVLALCLFRGKFSITQVAKIFEPGNKNFYFQGQFSVDTGAMAVLALTCVKNITNGKKKTDVENLNNINNHIKSLIEKILSQKKENGLLGNIYSTGEAMQALFVSSDYYNESKWDCQQTLDTVIMEIHKGAFRIPTAAAQILPALMGKTYLNVNKDSPCVYGPGDFNISTVEPITVTPPLSPSQIQVNYSVVIIEETHSTTVSVANGSVFLDVMEAAQKENATLFGFTVEERSWGPYITSVQGLTANNNNRTFWELLNNGQPLDQGVGSYIVHEGDNLEVRWSTY</sequence>
<dbReference type="Pfam" id="PF14478">
    <property type="entry name" value="DUF4430"/>
    <property type="match status" value="1"/>
</dbReference>
<dbReference type="Ensembl" id="ENSFCTT00005092716.1">
    <property type="protein sequence ID" value="ENSFCTP00005061531.1"/>
    <property type="gene ID" value="ENSFCTG00005033689.1"/>
</dbReference>
<keyword evidence="5" id="KW-0732">Signal</keyword>
<accession>A0ABI8AQE8</accession>
<dbReference type="InterPro" id="IPR002157">
    <property type="entry name" value="Cbl-bd_prot"/>
</dbReference>
<keyword evidence="6" id="KW-0170">Cobalt</keyword>
<organism evidence="8 9">
    <name type="scientific">Felis catus</name>
    <name type="common">Cat</name>
    <name type="synonym">Felis silvestris catus</name>
    <dbReference type="NCBI Taxonomy" id="9685"/>
    <lineage>
        <taxon>Eukaryota</taxon>
        <taxon>Metazoa</taxon>
        <taxon>Chordata</taxon>
        <taxon>Craniata</taxon>
        <taxon>Vertebrata</taxon>
        <taxon>Euteleostomi</taxon>
        <taxon>Mammalia</taxon>
        <taxon>Eutheria</taxon>
        <taxon>Laurasiatheria</taxon>
        <taxon>Carnivora</taxon>
        <taxon>Feliformia</taxon>
        <taxon>Felidae</taxon>
        <taxon>Felinae</taxon>
        <taxon>Felis</taxon>
    </lineage>
</organism>
<reference evidence="8" key="3">
    <citation type="submission" date="2025-09" db="UniProtKB">
        <authorList>
            <consortium name="Ensembl"/>
        </authorList>
    </citation>
    <scope>IDENTIFICATION</scope>
    <source>
        <strain evidence="8">breed Abyssinian</strain>
    </source>
</reference>
<gene>
    <name evidence="8" type="primary">TCN1</name>
</gene>
<dbReference type="Proteomes" id="UP000823872">
    <property type="component" value="Chromosome D1"/>
</dbReference>
<dbReference type="Pfam" id="PF01122">
    <property type="entry name" value="Cobalamin_bind"/>
    <property type="match status" value="1"/>
</dbReference>
<proteinExistence type="inferred from homology"/>
<evidence type="ECO:0000256" key="1">
    <source>
        <dbReference type="ARBA" id="ARBA00004613"/>
    </source>
</evidence>
<keyword evidence="3" id="KW-0813">Transport</keyword>
<evidence type="ECO:0000313" key="9">
    <source>
        <dbReference type="Proteomes" id="UP000823872"/>
    </source>
</evidence>
<dbReference type="GeneTree" id="ENSGT00530000063370"/>
<dbReference type="PROSITE" id="PS00468">
    <property type="entry name" value="COBALAMIN_BINDING"/>
    <property type="match status" value="1"/>
</dbReference>
<evidence type="ECO:0000313" key="8">
    <source>
        <dbReference type="Ensembl" id="ENSFCTP00005061531.1"/>
    </source>
</evidence>
<dbReference type="Gene3D" id="2.60.40.3210">
    <property type="entry name" value="Zona pellucida, ZP-N domain"/>
    <property type="match status" value="1"/>
</dbReference>
<dbReference type="PANTHER" id="PTHR10559:SF13">
    <property type="entry name" value="TRANSCOBALAMIN-1"/>
    <property type="match status" value="1"/>
</dbReference>
<evidence type="ECO:0000256" key="2">
    <source>
        <dbReference type="ARBA" id="ARBA00006449"/>
    </source>
</evidence>
<comment type="similarity">
    <text evidence="2">Belongs to the eukaryotic cobalamin transport proteins family.</text>
</comment>
<reference evidence="8 9" key="1">
    <citation type="submission" date="2021-02" db="EMBL/GenBank/DDBJ databases">
        <title>Safari Cat Assemblies.</title>
        <authorList>
            <person name="Bredemeyer K.R."/>
            <person name="Murphy W.J."/>
        </authorList>
    </citation>
    <scope>NUCLEOTIDE SEQUENCE [LARGE SCALE GENOMIC DNA]</scope>
</reference>
<evidence type="ECO:0000256" key="4">
    <source>
        <dbReference type="ARBA" id="ARBA00022525"/>
    </source>
</evidence>
<dbReference type="PANTHER" id="PTHR10559">
    <property type="entry name" value="TRANSCOBALAMIN-1/GASTRIC INTRINSIC FACTOR"/>
    <property type="match status" value="1"/>
</dbReference>
<dbReference type="InterPro" id="IPR027954">
    <property type="entry name" value="Transcobalamin-like_C"/>
</dbReference>
<evidence type="ECO:0000256" key="5">
    <source>
        <dbReference type="ARBA" id="ARBA00022729"/>
    </source>
</evidence>